<comment type="catalytic activity">
    <reaction evidence="6">
        <text>guanosine(34) in tRNA + queuine = queuosine(34) in tRNA + guanine</text>
        <dbReference type="Rhea" id="RHEA:16633"/>
        <dbReference type="Rhea" id="RHEA-COMP:10341"/>
        <dbReference type="Rhea" id="RHEA-COMP:18571"/>
        <dbReference type="ChEBI" id="CHEBI:16235"/>
        <dbReference type="ChEBI" id="CHEBI:17433"/>
        <dbReference type="ChEBI" id="CHEBI:74269"/>
        <dbReference type="ChEBI" id="CHEBI:194431"/>
        <dbReference type="EC" id="2.4.2.64"/>
    </reaction>
</comment>
<dbReference type="GO" id="GO:0006400">
    <property type="term" value="P:tRNA modification"/>
    <property type="evidence" value="ECO:0007669"/>
    <property type="project" value="InterPro"/>
</dbReference>
<feature type="region of interest" description="Disordered" evidence="7">
    <location>
        <begin position="26"/>
        <end position="56"/>
    </location>
</feature>
<dbReference type="InterPro" id="IPR004803">
    <property type="entry name" value="TGT"/>
</dbReference>
<feature type="compositionally biased region" description="Low complexity" evidence="7">
    <location>
        <begin position="27"/>
        <end position="38"/>
    </location>
</feature>
<keyword evidence="6" id="KW-1000">Mitochondrion outer membrane</keyword>
<dbReference type="Proteomes" id="UP001333110">
    <property type="component" value="Unassembled WGS sequence"/>
</dbReference>
<keyword evidence="2 6" id="KW-0808">Transferase</keyword>
<dbReference type="PANTHER" id="PTHR43530">
    <property type="entry name" value="QUEUINE TRNA-RIBOSYLTRANSFERASE CATALYTIC SUBUNIT 1"/>
    <property type="match status" value="1"/>
</dbReference>
<dbReference type="GO" id="GO:0008479">
    <property type="term" value="F:tRNA-guanosine(34) queuine transglycosylase activity"/>
    <property type="evidence" value="ECO:0007669"/>
    <property type="project" value="UniProtKB-UniRule"/>
</dbReference>
<keyword evidence="3 6" id="KW-0819">tRNA processing</keyword>
<feature type="binding site" evidence="6">
    <location>
        <begin position="148"/>
        <end position="152"/>
    </location>
    <ligand>
        <name>substrate</name>
    </ligand>
</feature>
<dbReference type="PANTHER" id="PTHR43530:SF1">
    <property type="entry name" value="QUEUINE TRNA-RIBOSYLTRANSFERASE CATALYTIC SUBUNIT 1"/>
    <property type="match status" value="1"/>
</dbReference>
<feature type="domain" description="tRNA-guanine(15) transglycosylase-like" evidence="8">
    <location>
        <begin position="213"/>
        <end position="440"/>
    </location>
</feature>
<evidence type="ECO:0000256" key="7">
    <source>
        <dbReference type="SAM" id="MobiDB-lite"/>
    </source>
</evidence>
<evidence type="ECO:0000256" key="3">
    <source>
        <dbReference type="ARBA" id="ARBA00022694"/>
    </source>
</evidence>
<reference evidence="9 10" key="1">
    <citation type="journal article" date="2023" name="J. Hered.">
        <title>Chromosome-level genome of the wood stork (Mycteria americana) provides insight into avian chromosome evolution.</title>
        <authorList>
            <person name="Flamio R. Jr."/>
            <person name="Ramstad K.M."/>
        </authorList>
    </citation>
    <scope>NUCLEOTIDE SEQUENCE [LARGE SCALE GENOMIC DNA]</scope>
    <source>
        <strain evidence="9">JAX WOST 10</strain>
    </source>
</reference>
<feature type="binding site" evidence="6">
    <location>
        <position position="379"/>
    </location>
    <ligand>
        <name>Zn(2+)</name>
        <dbReference type="ChEBI" id="CHEBI:29105"/>
    </ligand>
</feature>
<feature type="active site" description="Nucleophile" evidence="6">
    <location>
        <position position="341"/>
    </location>
</feature>
<keyword evidence="6" id="KW-0472">Membrane</keyword>
<feature type="region of interest" description="RNA binding" evidence="6">
    <location>
        <begin position="322"/>
        <end position="328"/>
    </location>
</feature>
<organism evidence="9 10">
    <name type="scientific">Mycteria americana</name>
    <name type="common">Wood stork</name>
    <dbReference type="NCBI Taxonomy" id="33587"/>
    <lineage>
        <taxon>Eukaryota</taxon>
        <taxon>Metazoa</taxon>
        <taxon>Chordata</taxon>
        <taxon>Craniata</taxon>
        <taxon>Vertebrata</taxon>
        <taxon>Euteleostomi</taxon>
        <taxon>Archelosauria</taxon>
        <taxon>Archosauria</taxon>
        <taxon>Dinosauria</taxon>
        <taxon>Saurischia</taxon>
        <taxon>Theropoda</taxon>
        <taxon>Coelurosauria</taxon>
        <taxon>Aves</taxon>
        <taxon>Neognathae</taxon>
        <taxon>Neoaves</taxon>
        <taxon>Aequornithes</taxon>
        <taxon>Ciconiiformes</taxon>
        <taxon>Ciconiidae</taxon>
        <taxon>Mycteria</taxon>
    </lineage>
</organism>
<feature type="binding site" evidence="6">
    <location>
        <position position="384"/>
    </location>
    <ligand>
        <name>Zn(2+)</name>
        <dbReference type="ChEBI" id="CHEBI:29105"/>
    </ligand>
</feature>
<dbReference type="HAMAP" id="MF_00168">
    <property type="entry name" value="Q_tRNA_Tgt"/>
    <property type="match status" value="1"/>
</dbReference>
<evidence type="ECO:0000259" key="8">
    <source>
        <dbReference type="Pfam" id="PF01702"/>
    </source>
</evidence>
<dbReference type="EC" id="2.4.2.64" evidence="6"/>
<dbReference type="InterPro" id="IPR036511">
    <property type="entry name" value="TGT-like_sf"/>
</dbReference>
<evidence type="ECO:0000256" key="1">
    <source>
        <dbReference type="ARBA" id="ARBA00022676"/>
    </source>
</evidence>
<dbReference type="GO" id="GO:0005741">
    <property type="term" value="C:mitochondrial outer membrane"/>
    <property type="evidence" value="ECO:0007669"/>
    <property type="project" value="UniProtKB-SubCell"/>
</dbReference>
<dbReference type="Pfam" id="PF01702">
    <property type="entry name" value="TGT"/>
    <property type="match status" value="2"/>
</dbReference>
<proteinExistence type="inferred from homology"/>
<dbReference type="EMBL" id="JAUNZN010000047">
    <property type="protein sequence ID" value="KAK4805948.1"/>
    <property type="molecule type" value="Genomic_DNA"/>
</dbReference>
<feature type="binding site" evidence="6">
    <location>
        <position position="291"/>
    </location>
    <ligand>
        <name>substrate</name>
    </ligand>
</feature>
<dbReference type="Gene3D" id="3.20.20.105">
    <property type="entry name" value="Queuine tRNA-ribosyltransferase-like"/>
    <property type="match status" value="1"/>
</dbReference>
<dbReference type="SUPFAM" id="SSF51713">
    <property type="entry name" value="tRNA-guanine transglycosylase"/>
    <property type="match status" value="1"/>
</dbReference>
<comment type="cofactor">
    <cofactor evidence="6">
        <name>Zn(2+)</name>
        <dbReference type="ChEBI" id="CHEBI:29105"/>
    </cofactor>
</comment>
<keyword evidence="4 6" id="KW-0479">Metal-binding</keyword>
<comment type="caution">
    <text evidence="6">Lacks conserved residue(s) required for the propagation of feature annotation.</text>
</comment>
<comment type="function">
    <text evidence="6">Catalytic subunit of the queuine tRNA-ribosyltransferase (TGT) that catalyzes the base-exchange of a guanine (G) residue with queuine (Q) at position 34 (anticodon wobble position) in tRNAs with GU(N) anticodons (tRNA-Asp, -Asn, -His and -Tyr), resulting in the hypermodified nucleoside queuosine (7-(((4,5-cis-dihydroxy-2-cyclopenten-1-yl)amino)methyl)-7-deazaguanosine). Catalysis occurs through a double-displacement mechanism. The nucleophile active site attacks the C1' of nucleotide 34 to detach the guanine base from the RNA, forming a covalent enzyme-RNA intermediate. The proton acceptor active site deprotonates the incoming queuine, allowing a nucleophilic attack on the C1' of the ribose to form the product.</text>
</comment>
<protein>
    <recommendedName>
        <fullName evidence="6">Queuine tRNA-ribosyltransferase catalytic subunit 1</fullName>
        <ecNumber evidence="6">2.4.2.64</ecNumber>
    </recommendedName>
    <alternativeName>
        <fullName evidence="6">Guanine insertion enzyme</fullName>
    </alternativeName>
    <alternativeName>
        <fullName evidence="6">tRNA-guanine transglycosylase</fullName>
    </alternativeName>
</protein>
<sequence length="464" mass="50126">MSPPPRRGPARRPKPQHGGRVALVTTASGGDAAAAGSAGHVGEREDGGAQGGGAEPAPLLRVTAECGRSRARAGELRLPHGPVPCPVFMPVGTRGTAKGVTAAQLAALGCRICLGNTYHLGTRPGPELVQRAGGLHGFMDWPHNLLTDSGGFQMVSLAELSEVTEEGVRFRSPTAGRRCCSAPRSPWRSRTPWVREGGGWCLNPQPPVPSPAGADIVMQLDDVVSSTTTGPRVRGGHAQVRPLARPLHRRQPPPRAAEPLRHRPGGLDPALRTQCLEAMTLRDVPGFAIGGLSGGEEKDRFWRMVKLSTDRLPRDKPRYLMGVGYATDLVVCVALGCDMFDCVFPTRTARFGSALVPWGSLQLKNERFARDFRPIDESCRCPTCRRHSRAYLHALIRSETAALHHLTVHNIAYQLNLMGSIRESILAQRFPEFVRGFLGAMYGPRERVPPWVLEALAAVGITLD</sequence>
<evidence type="ECO:0000256" key="4">
    <source>
        <dbReference type="ARBA" id="ARBA00022723"/>
    </source>
</evidence>
<keyword evidence="5 6" id="KW-0862">Zinc</keyword>
<dbReference type="NCBIfam" id="TIGR00449">
    <property type="entry name" value="tgt_general"/>
    <property type="match status" value="2"/>
</dbReference>
<dbReference type="GO" id="GO:0005829">
    <property type="term" value="C:cytosol"/>
    <property type="evidence" value="ECO:0007669"/>
    <property type="project" value="TreeGrafter"/>
</dbReference>
<evidence type="ECO:0000313" key="9">
    <source>
        <dbReference type="EMBL" id="KAK4805948.1"/>
    </source>
</evidence>
<comment type="similarity">
    <text evidence="6">Belongs to the queuine tRNA-ribosyltransferase family.</text>
</comment>
<accession>A0AAN7M9V1</accession>
<feature type="binding site" evidence="6">
    <location>
        <position position="409"/>
    </location>
    <ligand>
        <name>Zn(2+)</name>
        <dbReference type="ChEBI" id="CHEBI:29105"/>
    </ligand>
</feature>
<evidence type="ECO:0000313" key="10">
    <source>
        <dbReference type="Proteomes" id="UP001333110"/>
    </source>
</evidence>
<feature type="domain" description="tRNA-guanine(15) transglycosylase-like" evidence="8">
    <location>
        <begin position="70"/>
        <end position="180"/>
    </location>
</feature>
<feature type="region of interest" description="RNA binding; important for wobble base 34 recognition" evidence="6">
    <location>
        <begin position="346"/>
        <end position="350"/>
    </location>
</feature>
<feature type="active site" description="Proton acceptor" evidence="6">
    <location>
        <position position="148"/>
    </location>
</feature>
<evidence type="ECO:0000256" key="2">
    <source>
        <dbReference type="ARBA" id="ARBA00022679"/>
    </source>
</evidence>
<keyword evidence="10" id="KW-1185">Reference proteome</keyword>
<comment type="caution">
    <text evidence="9">The sequence shown here is derived from an EMBL/GenBank/DDBJ whole genome shotgun (WGS) entry which is preliminary data.</text>
</comment>
<dbReference type="InterPro" id="IPR002616">
    <property type="entry name" value="tRNA_ribo_trans-like"/>
</dbReference>
<keyword evidence="1 6" id="KW-0328">Glycosyltransferase</keyword>
<feature type="binding site" evidence="6">
    <location>
        <position position="221"/>
    </location>
    <ligand>
        <name>substrate</name>
    </ligand>
</feature>
<keyword evidence="6" id="KW-0963">Cytoplasm</keyword>
<feature type="binding site" evidence="6">
    <location>
        <position position="381"/>
    </location>
    <ligand>
        <name>Zn(2+)</name>
        <dbReference type="ChEBI" id="CHEBI:29105"/>
    </ligand>
</feature>
<comment type="subcellular location">
    <subcellularLocation>
        <location evidence="6">Cytoplasm</location>
    </subcellularLocation>
    <subcellularLocation>
        <location evidence="6">Mitochondrion outer membrane</location>
        <topology evidence="6">Peripheral membrane protein</topology>
        <orientation evidence="6">Cytoplasmic side</orientation>
    </subcellularLocation>
    <text evidence="6">Weakly associates with mitochondria, possibly via QTRT2.</text>
</comment>
<name>A0AAN7M9V1_MYCAM</name>
<dbReference type="AlphaFoldDB" id="A0AAN7M9V1"/>
<evidence type="ECO:0000256" key="5">
    <source>
        <dbReference type="ARBA" id="ARBA00022833"/>
    </source>
</evidence>
<evidence type="ECO:0000256" key="6">
    <source>
        <dbReference type="HAMAP-Rule" id="MF_03218"/>
    </source>
</evidence>
<comment type="subunit">
    <text evidence="6">Heterodimer of a catalytic subunit QTRT1 and an accessory subunit QTRT2.</text>
</comment>
<keyword evidence="6" id="KW-0496">Mitochondrion</keyword>
<dbReference type="GO" id="GO:0046872">
    <property type="term" value="F:metal ion binding"/>
    <property type="evidence" value="ECO:0007669"/>
    <property type="project" value="UniProtKB-KW"/>
</dbReference>
<gene>
    <name evidence="6" type="primary">QTRT1</name>
    <name evidence="9" type="ORF">QYF61_022171</name>
</gene>